<protein>
    <recommendedName>
        <fullName evidence="5">Glycosyl transferase family 1 domain-containing protein</fullName>
    </recommendedName>
</protein>
<dbReference type="Pfam" id="PF13439">
    <property type="entry name" value="Glyco_transf_4"/>
    <property type="match status" value="1"/>
</dbReference>
<organism evidence="3 4">
    <name type="scientific">candidate division KSB3 bacterium</name>
    <dbReference type="NCBI Taxonomy" id="2044937"/>
    <lineage>
        <taxon>Bacteria</taxon>
        <taxon>candidate division KSB3</taxon>
    </lineage>
</organism>
<dbReference type="Gene3D" id="3.40.50.2000">
    <property type="entry name" value="Glycogen Phosphorylase B"/>
    <property type="match status" value="2"/>
</dbReference>
<feature type="domain" description="Glycosyltransferase subfamily 4-like N-terminal" evidence="2">
    <location>
        <begin position="35"/>
        <end position="184"/>
    </location>
</feature>
<proteinExistence type="predicted"/>
<evidence type="ECO:0000259" key="2">
    <source>
        <dbReference type="Pfam" id="PF13439"/>
    </source>
</evidence>
<evidence type="ECO:0000313" key="3">
    <source>
        <dbReference type="EMBL" id="PID57416.1"/>
    </source>
</evidence>
<dbReference type="Pfam" id="PF00534">
    <property type="entry name" value="Glycos_transf_1"/>
    <property type="match status" value="1"/>
</dbReference>
<name>A0A2G6E5P8_9BACT</name>
<dbReference type="AlphaFoldDB" id="A0A2G6E5P8"/>
<evidence type="ECO:0000259" key="1">
    <source>
        <dbReference type="Pfam" id="PF00534"/>
    </source>
</evidence>
<reference evidence="3 4" key="1">
    <citation type="submission" date="2017-10" db="EMBL/GenBank/DDBJ databases">
        <title>Novel microbial diversity and functional potential in the marine mammal oral microbiome.</title>
        <authorList>
            <person name="Dudek N.K."/>
            <person name="Sun C.L."/>
            <person name="Burstein D."/>
            <person name="Kantor R.S."/>
            <person name="Aliaga Goltsman D.S."/>
            <person name="Bik E.M."/>
            <person name="Thomas B.C."/>
            <person name="Banfield J.F."/>
            <person name="Relman D.A."/>
        </authorList>
    </citation>
    <scope>NUCLEOTIDE SEQUENCE [LARGE SCALE GENOMIC DNA]</scope>
    <source>
        <strain evidence="3">DOLZORAL124_49_17</strain>
    </source>
</reference>
<comment type="caution">
    <text evidence="3">The sequence shown here is derived from an EMBL/GenBank/DDBJ whole genome shotgun (WGS) entry which is preliminary data.</text>
</comment>
<feature type="domain" description="Glycosyl transferase family 1" evidence="1">
    <location>
        <begin position="198"/>
        <end position="341"/>
    </location>
</feature>
<dbReference type="SUPFAM" id="SSF53756">
    <property type="entry name" value="UDP-Glycosyltransferase/glycogen phosphorylase"/>
    <property type="match status" value="1"/>
</dbReference>
<sequence length="374" mass="42417">MAQKNNDNGKQQALLRNGEAGKQMNLLLISSAKSWGGVKTWMLELTAFLLQRGHRAAIVCRPGDLLETECAERGIHCIPFNFGMDFSPVTIARFVRLFRAEQTQLIITNISKETRTAGIAAKMAGIAHVNRLGSFGDLKMTAKTRLIYSYCVDKVFVPSQSLFDHFSRQEFLRPNLRMFHNAVELLPLHIPQNPVVKFAVLAKLSRRKQVDKVLHAFSRLQKLSWELHIGGFGPELKSLQQRCRELGMQRRVFFTARKVNPYEFLRDKDAGILYSSSEAFGIAIIEYMTASCAVIASNVGGIPEIITHEKNGLLVDPQNLDQLEQAVRRLLNDPQYRMELALKGHETVRKHFCRKAIFPRLEAELLKSLAMPHH</sequence>
<dbReference type="EMBL" id="PDPS01000027">
    <property type="protein sequence ID" value="PID57416.1"/>
    <property type="molecule type" value="Genomic_DNA"/>
</dbReference>
<dbReference type="Proteomes" id="UP000229740">
    <property type="component" value="Unassembled WGS sequence"/>
</dbReference>
<dbReference type="InterPro" id="IPR028098">
    <property type="entry name" value="Glyco_trans_4-like_N"/>
</dbReference>
<evidence type="ECO:0000313" key="4">
    <source>
        <dbReference type="Proteomes" id="UP000229740"/>
    </source>
</evidence>
<accession>A0A2G6E5P8</accession>
<dbReference type="InterPro" id="IPR001296">
    <property type="entry name" value="Glyco_trans_1"/>
</dbReference>
<gene>
    <name evidence="3" type="ORF">CSB45_07805</name>
</gene>
<dbReference type="PANTHER" id="PTHR12526">
    <property type="entry name" value="GLYCOSYLTRANSFERASE"/>
    <property type="match status" value="1"/>
</dbReference>
<dbReference type="PANTHER" id="PTHR12526:SF630">
    <property type="entry name" value="GLYCOSYLTRANSFERASE"/>
    <property type="match status" value="1"/>
</dbReference>
<evidence type="ECO:0008006" key="5">
    <source>
        <dbReference type="Google" id="ProtNLM"/>
    </source>
</evidence>
<dbReference type="GO" id="GO:0016757">
    <property type="term" value="F:glycosyltransferase activity"/>
    <property type="evidence" value="ECO:0007669"/>
    <property type="project" value="InterPro"/>
</dbReference>